<comment type="caution">
    <text evidence="3">The sequence shown here is derived from an EMBL/GenBank/DDBJ whole genome shotgun (WGS) entry which is preliminary data.</text>
</comment>
<keyword evidence="4" id="KW-1185">Reference proteome</keyword>
<dbReference type="Gene3D" id="3.20.20.140">
    <property type="entry name" value="Metal-dependent hydrolases"/>
    <property type="match status" value="1"/>
</dbReference>
<sequence length="329" mass="35273">MRIVTLEEHFSDPDLTAASGPALAELGPDFVRAYSPSHTAGAPSPERLQDLGAARIADMDRHGIDTQVLSCLWGQQAPAEVAPALTGKANDAAAAAVAAYPGRFAAFAVLPTAAPAAAARELQRCVSELGFVGTLITGRTEGDFLDAPRFAPVLAAAARLQVPIYLHPGLPPRATTDSNYGGLDPVVTARFQASAWGWHVETATHFVHLVLSGVFDRHPDLQVILGHWGEMIPFYLDRLDGELPPRVTGLERSFAEYFRQNAHLTPSGMFSQAQLRFCVEAVGADRILHSVDYPFLGNEGAVPFLTEADLSTEDKHRIAHGNAEKLLGV</sequence>
<dbReference type="RefSeq" id="WP_344854684.1">
    <property type="nucleotide sequence ID" value="NZ_BAAAZN010000001.1"/>
</dbReference>
<gene>
    <name evidence="3" type="ORF">GCM10022222_04600</name>
</gene>
<proteinExistence type="predicted"/>
<reference evidence="4" key="1">
    <citation type="journal article" date="2019" name="Int. J. Syst. Evol. Microbiol.">
        <title>The Global Catalogue of Microorganisms (GCM) 10K type strain sequencing project: providing services to taxonomists for standard genome sequencing and annotation.</title>
        <authorList>
            <consortium name="The Broad Institute Genomics Platform"/>
            <consortium name="The Broad Institute Genome Sequencing Center for Infectious Disease"/>
            <person name="Wu L."/>
            <person name="Ma J."/>
        </authorList>
    </citation>
    <scope>NUCLEOTIDE SEQUENCE [LARGE SCALE GENOMIC DNA]</scope>
    <source>
        <strain evidence="4">JCM 16898</strain>
    </source>
</reference>
<accession>A0ABP6UZI3</accession>
<evidence type="ECO:0000256" key="1">
    <source>
        <dbReference type="ARBA" id="ARBA00023239"/>
    </source>
</evidence>
<keyword evidence="1" id="KW-0456">Lyase</keyword>
<dbReference type="PANTHER" id="PTHR21240:SF30">
    <property type="entry name" value="AMIDOHYDROLASE-RELATED DOMAIN-CONTAINING PROTEIN-RELATED"/>
    <property type="match status" value="1"/>
</dbReference>
<dbReference type="PANTHER" id="PTHR21240">
    <property type="entry name" value="2-AMINO-3-CARBOXYLMUCONATE-6-SEMIALDEHYDE DECARBOXYLASE"/>
    <property type="match status" value="1"/>
</dbReference>
<evidence type="ECO:0000313" key="3">
    <source>
        <dbReference type="EMBL" id="GAA3524985.1"/>
    </source>
</evidence>
<feature type="domain" description="Amidohydrolase-related" evidence="2">
    <location>
        <begin position="55"/>
        <end position="328"/>
    </location>
</feature>
<dbReference type="EMBL" id="BAAAZN010000001">
    <property type="protein sequence ID" value="GAA3524985.1"/>
    <property type="molecule type" value="Genomic_DNA"/>
</dbReference>
<evidence type="ECO:0000259" key="2">
    <source>
        <dbReference type="Pfam" id="PF04909"/>
    </source>
</evidence>
<dbReference type="InterPro" id="IPR006680">
    <property type="entry name" value="Amidohydro-rel"/>
</dbReference>
<dbReference type="InterPro" id="IPR032465">
    <property type="entry name" value="ACMSD"/>
</dbReference>
<dbReference type="Pfam" id="PF04909">
    <property type="entry name" value="Amidohydro_2"/>
    <property type="match status" value="1"/>
</dbReference>
<dbReference type="Proteomes" id="UP001500689">
    <property type="component" value="Unassembled WGS sequence"/>
</dbReference>
<dbReference type="InterPro" id="IPR032466">
    <property type="entry name" value="Metal_Hydrolase"/>
</dbReference>
<evidence type="ECO:0000313" key="4">
    <source>
        <dbReference type="Proteomes" id="UP001500689"/>
    </source>
</evidence>
<dbReference type="SUPFAM" id="SSF51556">
    <property type="entry name" value="Metallo-dependent hydrolases"/>
    <property type="match status" value="1"/>
</dbReference>
<protein>
    <submittedName>
        <fullName evidence="3">Amidohydrolase family protein</fullName>
    </submittedName>
</protein>
<organism evidence="3 4">
    <name type="scientific">Amycolatopsis ultiminotia</name>
    <dbReference type="NCBI Taxonomy" id="543629"/>
    <lineage>
        <taxon>Bacteria</taxon>
        <taxon>Bacillati</taxon>
        <taxon>Actinomycetota</taxon>
        <taxon>Actinomycetes</taxon>
        <taxon>Pseudonocardiales</taxon>
        <taxon>Pseudonocardiaceae</taxon>
        <taxon>Amycolatopsis</taxon>
    </lineage>
</organism>
<name>A0ABP6UZI3_9PSEU</name>